<dbReference type="EC" id="2.7.13.3" evidence="2"/>
<keyword evidence="11" id="KW-0472">Membrane</keyword>
<keyword evidence="4" id="KW-0808">Transferase</keyword>
<keyword evidence="6 13" id="KW-0418">Kinase</keyword>
<dbReference type="InterPro" id="IPR019734">
    <property type="entry name" value="TPR_rpt"/>
</dbReference>
<dbReference type="InterPro" id="IPR005467">
    <property type="entry name" value="His_kinase_dom"/>
</dbReference>
<evidence type="ECO:0000256" key="10">
    <source>
        <dbReference type="SAM" id="Coils"/>
    </source>
</evidence>
<accession>A0ABS6W0I7</accession>
<reference evidence="13 14" key="1">
    <citation type="submission" date="2021-07" db="EMBL/GenBank/DDBJ databases">
        <title>Mesonia aestuariivivens sp. nov., isolated from a tidal flat.</title>
        <authorList>
            <person name="Kim Y.-O."/>
            <person name="Yoon J.-H."/>
        </authorList>
    </citation>
    <scope>NUCLEOTIDE SEQUENCE [LARGE SCALE GENOMIC DNA]</scope>
    <source>
        <strain evidence="13 14">JHPTF-M18</strain>
    </source>
</reference>
<evidence type="ECO:0000256" key="8">
    <source>
        <dbReference type="ARBA" id="ARBA00023012"/>
    </source>
</evidence>
<evidence type="ECO:0000256" key="1">
    <source>
        <dbReference type="ARBA" id="ARBA00000085"/>
    </source>
</evidence>
<keyword evidence="5" id="KW-0547">Nucleotide-binding</keyword>
<dbReference type="PANTHER" id="PTHR24421">
    <property type="entry name" value="NITRATE/NITRITE SENSOR PROTEIN NARX-RELATED"/>
    <property type="match status" value="1"/>
</dbReference>
<dbReference type="EMBL" id="JAHWDF010000003">
    <property type="protein sequence ID" value="MBW2961031.1"/>
    <property type="molecule type" value="Genomic_DNA"/>
</dbReference>
<evidence type="ECO:0000313" key="13">
    <source>
        <dbReference type="EMBL" id="MBW2961031.1"/>
    </source>
</evidence>
<feature type="repeat" description="TPR" evidence="9">
    <location>
        <begin position="100"/>
        <end position="133"/>
    </location>
</feature>
<evidence type="ECO:0000256" key="11">
    <source>
        <dbReference type="SAM" id="Phobius"/>
    </source>
</evidence>
<evidence type="ECO:0000256" key="3">
    <source>
        <dbReference type="ARBA" id="ARBA00022553"/>
    </source>
</evidence>
<name>A0ABS6W0I7_9FLAO</name>
<keyword evidence="11" id="KW-0812">Transmembrane</keyword>
<keyword evidence="3" id="KW-0597">Phosphoprotein</keyword>
<dbReference type="CDD" id="cd16917">
    <property type="entry name" value="HATPase_UhpB-NarQ-NarX-like"/>
    <property type="match status" value="1"/>
</dbReference>
<keyword evidence="9" id="KW-0802">TPR repeat</keyword>
<dbReference type="PANTHER" id="PTHR24421:SF10">
    <property type="entry name" value="NITRATE_NITRITE SENSOR PROTEIN NARQ"/>
    <property type="match status" value="1"/>
</dbReference>
<dbReference type="GO" id="GO:0016301">
    <property type="term" value="F:kinase activity"/>
    <property type="evidence" value="ECO:0007669"/>
    <property type="project" value="UniProtKB-KW"/>
</dbReference>
<keyword evidence="7" id="KW-0067">ATP-binding</keyword>
<evidence type="ECO:0000259" key="12">
    <source>
        <dbReference type="PROSITE" id="PS50109"/>
    </source>
</evidence>
<evidence type="ECO:0000256" key="4">
    <source>
        <dbReference type="ARBA" id="ARBA00022679"/>
    </source>
</evidence>
<dbReference type="RefSeq" id="WP_219039315.1">
    <property type="nucleotide sequence ID" value="NZ_JAHWDF010000003.1"/>
</dbReference>
<comment type="catalytic activity">
    <reaction evidence="1">
        <text>ATP + protein L-histidine = ADP + protein N-phospho-L-histidine.</text>
        <dbReference type="EC" id="2.7.13.3"/>
    </reaction>
</comment>
<evidence type="ECO:0000256" key="5">
    <source>
        <dbReference type="ARBA" id="ARBA00022741"/>
    </source>
</evidence>
<protein>
    <recommendedName>
        <fullName evidence="2">histidine kinase</fullName>
        <ecNumber evidence="2">2.7.13.3</ecNumber>
    </recommendedName>
</protein>
<dbReference type="SMART" id="SM00387">
    <property type="entry name" value="HATPase_c"/>
    <property type="match status" value="1"/>
</dbReference>
<dbReference type="Pfam" id="PF02518">
    <property type="entry name" value="HATPase_c"/>
    <property type="match status" value="1"/>
</dbReference>
<keyword evidence="11" id="KW-1133">Transmembrane helix</keyword>
<evidence type="ECO:0000256" key="7">
    <source>
        <dbReference type="ARBA" id="ARBA00022840"/>
    </source>
</evidence>
<proteinExistence type="predicted"/>
<evidence type="ECO:0000256" key="9">
    <source>
        <dbReference type="PROSITE-ProRule" id="PRU00339"/>
    </source>
</evidence>
<feature type="coiled-coil region" evidence="10">
    <location>
        <begin position="332"/>
        <end position="366"/>
    </location>
</feature>
<evidence type="ECO:0000256" key="2">
    <source>
        <dbReference type="ARBA" id="ARBA00012438"/>
    </source>
</evidence>
<dbReference type="PROSITE" id="PS50109">
    <property type="entry name" value="HIS_KIN"/>
    <property type="match status" value="1"/>
</dbReference>
<dbReference type="InterPro" id="IPR050482">
    <property type="entry name" value="Sensor_HK_TwoCompSys"/>
</dbReference>
<keyword evidence="8" id="KW-0902">Two-component regulatory system</keyword>
<organism evidence="13 14">
    <name type="scientific">Mesonia aestuariivivens</name>
    <dbReference type="NCBI Taxonomy" id="2796128"/>
    <lineage>
        <taxon>Bacteria</taxon>
        <taxon>Pseudomonadati</taxon>
        <taxon>Bacteroidota</taxon>
        <taxon>Flavobacteriia</taxon>
        <taxon>Flavobacteriales</taxon>
        <taxon>Flavobacteriaceae</taxon>
        <taxon>Mesonia</taxon>
    </lineage>
</organism>
<feature type="transmembrane region" description="Helical" evidence="11">
    <location>
        <begin position="378"/>
        <end position="398"/>
    </location>
</feature>
<dbReference type="InterPro" id="IPR011712">
    <property type="entry name" value="Sig_transdc_His_kin_sub3_dim/P"/>
</dbReference>
<sequence length="634" mass="73602">MHLKGIFFWGFLFCFVQLHAQEKHSKFSAYGVIPSEVPPSLYYQLKHAKNTQEKLTGLDTIAKVFNQIDLPDSLLTYAKKMQREVLNIQPQEKTYQFYKFRAFYYDGLAKQKMGLLDEAIASYIKGIEITPSKNHEMLAYFKLGLAEIYLQRNQLQKAEAILNKLNENRPYTSSVKILIKATQADFYLFDNNVKEAEELYHEILNDSAIHTLPKINYRVRLNIGRLEAMNNNIDKAIHIFQQTKKEALALGFYDLYIKSVLNEGEIYLQQENYDIAEVAFSTAYVNTVSWNRLELQKKINRAMVKLYVAKENYKNAFNLMTQYLQVSNQIAAQQNERVVRELEEKYETLQKEQEIVDLQAEQFKNQVEIDHQKTVKNAILIGFIILLIPILLLLVVYYQKLQAQSKLNEQQKLLNIQEMQSLQQAQELKLTKTAMQAQSDERSRIARELHDSIGGNLAAIKLQLNTVDLHNDFADKLMQQLDKTYSQVREISHSLIPEEFKEQSFVTLITEYLLQFHEQTQTQFYFNAHPEEEINQLEESIQVNLFNIIKELVTNALKHAQAEQVDIQFNYIEEENSISLMYEDDGVGFNPKEKANGIGLKNLNKRIKDLNASLDIDSAVNKGTVISISFQKIN</sequence>
<comment type="caution">
    <text evidence="13">The sequence shown here is derived from an EMBL/GenBank/DDBJ whole genome shotgun (WGS) entry which is preliminary data.</text>
</comment>
<gene>
    <name evidence="13" type="ORF">KW502_04365</name>
</gene>
<dbReference type="InterPro" id="IPR003594">
    <property type="entry name" value="HATPase_dom"/>
</dbReference>
<evidence type="ECO:0000256" key="6">
    <source>
        <dbReference type="ARBA" id="ARBA00022777"/>
    </source>
</evidence>
<dbReference type="SMART" id="SM00028">
    <property type="entry name" value="TPR"/>
    <property type="match status" value="4"/>
</dbReference>
<keyword evidence="14" id="KW-1185">Reference proteome</keyword>
<dbReference type="Proteomes" id="UP000719267">
    <property type="component" value="Unassembled WGS sequence"/>
</dbReference>
<dbReference type="PROSITE" id="PS50005">
    <property type="entry name" value="TPR"/>
    <property type="match status" value="1"/>
</dbReference>
<keyword evidence="10" id="KW-0175">Coiled coil</keyword>
<evidence type="ECO:0000313" key="14">
    <source>
        <dbReference type="Proteomes" id="UP000719267"/>
    </source>
</evidence>
<feature type="domain" description="Histidine kinase" evidence="12">
    <location>
        <begin position="444"/>
        <end position="634"/>
    </location>
</feature>
<dbReference type="Pfam" id="PF07730">
    <property type="entry name" value="HisKA_3"/>
    <property type="match status" value="1"/>
</dbReference>